<dbReference type="PROSITE" id="PS50925">
    <property type="entry name" value="BLUF"/>
    <property type="match status" value="1"/>
</dbReference>
<dbReference type="GO" id="GO:0031514">
    <property type="term" value="C:motile cilium"/>
    <property type="evidence" value="ECO:0007669"/>
    <property type="project" value="UniProtKB-SubCell"/>
</dbReference>
<accession>D2VNB7</accession>
<evidence type="ECO:0000259" key="9">
    <source>
        <dbReference type="PROSITE" id="PS50925"/>
    </source>
</evidence>
<gene>
    <name evidence="10" type="ORF">NAEGRDRAFT_70439</name>
</gene>
<dbReference type="InterPro" id="IPR036046">
    <property type="entry name" value="Acylphosphatase-like_dom_sf"/>
</dbReference>
<feature type="domain" description="Guanylate cyclase" evidence="8">
    <location>
        <begin position="283"/>
        <end position="415"/>
    </location>
</feature>
<evidence type="ECO:0000256" key="6">
    <source>
        <dbReference type="ARBA" id="ARBA00023273"/>
    </source>
</evidence>
<dbReference type="Gene3D" id="3.30.70.1230">
    <property type="entry name" value="Nucleotide cyclase"/>
    <property type="match status" value="1"/>
</dbReference>
<dbReference type="SUPFAM" id="SSF54975">
    <property type="entry name" value="Acylphosphatase/BLUF domain-like"/>
    <property type="match status" value="1"/>
</dbReference>
<dbReference type="GO" id="GO:0071949">
    <property type="term" value="F:FAD binding"/>
    <property type="evidence" value="ECO:0007669"/>
    <property type="project" value="InterPro"/>
</dbReference>
<dbReference type="GO" id="GO:0009882">
    <property type="term" value="F:blue light photoreceptor activity"/>
    <property type="evidence" value="ECO:0007669"/>
    <property type="project" value="InterPro"/>
</dbReference>
<comment type="subcellular location">
    <subcellularLocation>
        <location evidence="1">Cell projection</location>
        <location evidence="1">Cilium</location>
        <location evidence="1">Flagellum</location>
    </subcellularLocation>
</comment>
<dbReference type="InterPro" id="IPR050697">
    <property type="entry name" value="Adenylyl/Guanylyl_Cyclase_3/4"/>
</dbReference>
<name>D2VNB7_NAEGR</name>
<evidence type="ECO:0000256" key="4">
    <source>
        <dbReference type="ARBA" id="ARBA00022846"/>
    </source>
</evidence>
<dbReference type="InParanoid" id="D2VNB7"/>
<dbReference type="OrthoDB" id="60033at2759"/>
<dbReference type="InterPro" id="IPR029787">
    <property type="entry name" value="Nucleotide_cyclase"/>
</dbReference>
<dbReference type="SUPFAM" id="SSF55073">
    <property type="entry name" value="Nucleotide cyclase"/>
    <property type="match status" value="1"/>
</dbReference>
<keyword evidence="6" id="KW-0966">Cell projection</keyword>
<dbReference type="GeneID" id="8851262"/>
<evidence type="ECO:0000313" key="11">
    <source>
        <dbReference type="Proteomes" id="UP000006671"/>
    </source>
</evidence>
<dbReference type="Proteomes" id="UP000006671">
    <property type="component" value="Unassembled WGS sequence"/>
</dbReference>
<keyword evidence="4" id="KW-0282">Flagellum</keyword>
<keyword evidence="5" id="KW-0969">Cilium</keyword>
<reference evidence="10 11" key="1">
    <citation type="journal article" date="2010" name="Cell">
        <title>The genome of Naegleria gruberi illuminates early eukaryotic versatility.</title>
        <authorList>
            <person name="Fritz-Laylin L.K."/>
            <person name="Prochnik S.E."/>
            <person name="Ginger M.L."/>
            <person name="Dacks J.B."/>
            <person name="Carpenter M.L."/>
            <person name="Field M.C."/>
            <person name="Kuo A."/>
            <person name="Paredez A."/>
            <person name="Chapman J."/>
            <person name="Pham J."/>
            <person name="Shu S."/>
            <person name="Neupane R."/>
            <person name="Cipriano M."/>
            <person name="Mancuso J."/>
            <person name="Tu H."/>
            <person name="Salamov A."/>
            <person name="Lindquist E."/>
            <person name="Shapiro H."/>
            <person name="Lucas S."/>
            <person name="Grigoriev I.V."/>
            <person name="Cande W.Z."/>
            <person name="Fulton C."/>
            <person name="Rokhsar D.S."/>
            <person name="Dawson S.C."/>
        </authorList>
    </citation>
    <scope>NUCLEOTIDE SEQUENCE [LARGE SCALE GENOMIC DNA]</scope>
    <source>
        <strain evidence="10 11">NEG-M</strain>
    </source>
</reference>
<dbReference type="InterPro" id="IPR007024">
    <property type="entry name" value="BLUF_domain"/>
</dbReference>
<evidence type="ECO:0000256" key="2">
    <source>
        <dbReference type="ARBA" id="ARBA00011103"/>
    </source>
</evidence>
<dbReference type="PROSITE" id="PS50125">
    <property type="entry name" value="GUANYLATE_CYCLASE_2"/>
    <property type="match status" value="1"/>
</dbReference>
<dbReference type="PANTHER" id="PTHR43081:SF1">
    <property type="entry name" value="ADENYLATE CYCLASE, TERMINAL-DIFFERENTIATION SPECIFIC"/>
    <property type="match status" value="1"/>
</dbReference>
<dbReference type="Gene3D" id="3.30.70.100">
    <property type="match status" value="1"/>
</dbReference>
<dbReference type="InterPro" id="IPR001054">
    <property type="entry name" value="A/G_cyclase"/>
</dbReference>
<evidence type="ECO:0000256" key="7">
    <source>
        <dbReference type="SAM" id="MobiDB-lite"/>
    </source>
</evidence>
<evidence type="ECO:0000259" key="8">
    <source>
        <dbReference type="PROSITE" id="PS50125"/>
    </source>
</evidence>
<dbReference type="Pfam" id="PF04940">
    <property type="entry name" value="BLUF"/>
    <property type="match status" value="1"/>
</dbReference>
<dbReference type="RefSeq" id="XP_002674371.1">
    <property type="nucleotide sequence ID" value="XM_002674325.1"/>
</dbReference>
<dbReference type="KEGG" id="ngr:NAEGRDRAFT_70439"/>
<dbReference type="Pfam" id="PF00211">
    <property type="entry name" value="Guanylate_cyc"/>
    <property type="match status" value="1"/>
</dbReference>
<proteinExistence type="predicted"/>
<evidence type="ECO:0000256" key="3">
    <source>
        <dbReference type="ARBA" id="ARBA00022737"/>
    </source>
</evidence>
<dbReference type="SMART" id="SM00044">
    <property type="entry name" value="CYCc"/>
    <property type="match status" value="1"/>
</dbReference>
<dbReference type="SMART" id="SM01034">
    <property type="entry name" value="BLUF"/>
    <property type="match status" value="1"/>
</dbReference>
<dbReference type="AlphaFoldDB" id="D2VNB7"/>
<feature type="compositionally biased region" description="Polar residues" evidence="7">
    <location>
        <begin position="79"/>
        <end position="94"/>
    </location>
</feature>
<keyword evidence="11" id="KW-1185">Reference proteome</keyword>
<protein>
    <submittedName>
        <fullName evidence="10">BLUF domain-containing soluble adenylate/guanylate cyclase</fullName>
    </submittedName>
</protein>
<organism evidence="11">
    <name type="scientific">Naegleria gruberi</name>
    <name type="common">Amoeba</name>
    <dbReference type="NCBI Taxonomy" id="5762"/>
    <lineage>
        <taxon>Eukaryota</taxon>
        <taxon>Discoba</taxon>
        <taxon>Heterolobosea</taxon>
        <taxon>Tetramitia</taxon>
        <taxon>Eutetramitia</taxon>
        <taxon>Vahlkampfiidae</taxon>
        <taxon>Naegleria</taxon>
    </lineage>
</organism>
<dbReference type="EMBL" id="GG738884">
    <property type="protein sequence ID" value="EFC41627.1"/>
    <property type="molecule type" value="Genomic_DNA"/>
</dbReference>
<evidence type="ECO:0000313" key="10">
    <source>
        <dbReference type="EMBL" id="EFC41627.1"/>
    </source>
</evidence>
<comment type="subunit">
    <text evidence="2">Heterotetramer of two alpha and two beta subunits.</text>
</comment>
<evidence type="ECO:0000256" key="5">
    <source>
        <dbReference type="ARBA" id="ARBA00023069"/>
    </source>
</evidence>
<dbReference type="VEuPathDB" id="AmoebaDB:NAEGRDRAFT_70439"/>
<feature type="region of interest" description="Disordered" evidence="7">
    <location>
        <begin position="67"/>
        <end position="94"/>
    </location>
</feature>
<dbReference type="PANTHER" id="PTHR43081">
    <property type="entry name" value="ADENYLATE CYCLASE, TERMINAL-DIFFERENTIATION SPECIFIC-RELATED"/>
    <property type="match status" value="1"/>
</dbReference>
<sequence>MPTMNNINVEPSNPLKGFRTGLLEKLFVDTSPTALRRNSIHNTTSPTSSSATVLLNSSVDGKEIMDEGSSRICSAPSGLPNQSSSTNGKTSPSLLTHSRMMKRCSKQQLLSMLPKKPYLRIQYASHCCSGVISDQLQEEILKVAQRENELRGITGVLICVQDMFFQIIEGHTEQVDRLYHNILKDKRHYDVVCVDKTYFSLDEERYFPTWCMQALDIQSLFDHCLDPAHSTAVGAAFRAFKTLLGSLLNTQQVFRNYAQPAISKYLSEGENPMIKESVETDKVILFIDLVNYTSITEKVSKTRKPSQVVNILNTFFGVVMETVEEYSGEITKLIGDCVMVYFDGNECQQAVDCSIDILERLETLRQTSDDPCIKMIYCTIGISRGLVIFGNVGSVGRKLDFTVIGDSVNTASRLQSFASISPHFLIFDESVRERLEDTTEQCIVEVGAIELKGKERSVKTYTIDHELNYKPSKKEMDRIMSLSALTEYC</sequence>
<evidence type="ECO:0000256" key="1">
    <source>
        <dbReference type="ARBA" id="ARBA00004230"/>
    </source>
</evidence>
<dbReference type="CDD" id="cd07302">
    <property type="entry name" value="CHD"/>
    <property type="match status" value="1"/>
</dbReference>
<keyword evidence="3" id="KW-0677">Repeat</keyword>
<dbReference type="GO" id="GO:0009190">
    <property type="term" value="P:cyclic nucleotide biosynthetic process"/>
    <property type="evidence" value="ECO:0007669"/>
    <property type="project" value="InterPro"/>
</dbReference>
<feature type="domain" description="BLUF" evidence="9">
    <location>
        <begin position="118"/>
        <end position="213"/>
    </location>
</feature>
<dbReference type="eggNOG" id="KOG4171">
    <property type="taxonomic scope" value="Eukaryota"/>
</dbReference>